<gene>
    <name evidence="2" type="ordered locus">Halhy_2375</name>
</gene>
<dbReference type="AlphaFoldDB" id="F4KVC5"/>
<dbReference type="PANTHER" id="PTHR43135">
    <property type="entry name" value="ALPHA-D-RIBOSE 1-METHYLPHOSPHONATE 5-TRIPHOSPHATE DIPHOSPHATASE"/>
    <property type="match status" value="1"/>
</dbReference>
<dbReference type="InterPro" id="IPR011059">
    <property type="entry name" value="Metal-dep_hydrolase_composite"/>
</dbReference>
<reference evidence="2 3" key="1">
    <citation type="journal article" date="2011" name="Stand. Genomic Sci.">
        <title>Complete genome sequence of Haliscomenobacter hydrossis type strain (O).</title>
        <authorList>
            <consortium name="US DOE Joint Genome Institute (JGI-PGF)"/>
            <person name="Daligault H."/>
            <person name="Lapidus A."/>
            <person name="Zeytun A."/>
            <person name="Nolan M."/>
            <person name="Lucas S."/>
            <person name="Del Rio T.G."/>
            <person name="Tice H."/>
            <person name="Cheng J.F."/>
            <person name="Tapia R."/>
            <person name="Han C."/>
            <person name="Goodwin L."/>
            <person name="Pitluck S."/>
            <person name="Liolios K."/>
            <person name="Pagani I."/>
            <person name="Ivanova N."/>
            <person name="Huntemann M."/>
            <person name="Mavromatis K."/>
            <person name="Mikhailova N."/>
            <person name="Pati A."/>
            <person name="Chen A."/>
            <person name="Palaniappan K."/>
            <person name="Land M."/>
            <person name="Hauser L."/>
            <person name="Brambilla E.M."/>
            <person name="Rohde M."/>
            <person name="Verbarg S."/>
            <person name="Goker M."/>
            <person name="Bristow J."/>
            <person name="Eisen J.A."/>
            <person name="Markowitz V."/>
            <person name="Hugenholtz P."/>
            <person name="Kyrpides N.C."/>
            <person name="Klenk H.P."/>
            <person name="Woyke T."/>
        </authorList>
    </citation>
    <scope>NUCLEOTIDE SEQUENCE [LARGE SCALE GENOMIC DNA]</scope>
    <source>
        <strain evidence="3">ATCC 27775 / DSM 1100 / LMG 10767 / O</strain>
    </source>
</reference>
<dbReference type="InterPro" id="IPR032466">
    <property type="entry name" value="Metal_Hydrolase"/>
</dbReference>
<feature type="domain" description="Amidohydrolase-related" evidence="1">
    <location>
        <begin position="135"/>
        <end position="411"/>
    </location>
</feature>
<dbReference type="EMBL" id="CP002691">
    <property type="protein sequence ID" value="AEE50251.1"/>
    <property type="molecule type" value="Genomic_DNA"/>
</dbReference>
<dbReference type="Proteomes" id="UP000008461">
    <property type="component" value="Chromosome"/>
</dbReference>
<dbReference type="Pfam" id="PF01979">
    <property type="entry name" value="Amidohydro_1"/>
    <property type="match status" value="1"/>
</dbReference>
<sequence>MKIKFLSILLVFGWGAIFGQVAKPTKGTGTFALTNASIQTVTKGLVQGTLVIQNGKITALGANAAVPAGAQVIDCKGLTLYPGMIDGGTQLGLVEVSSVDVTNDSDELGDLTPQVEALTAVNPNATAIPVTRVNGVTTVIAAPAGGRFPGTASLINLVGYTPDQMFAGFKGMVMNFPSTGGRGGGFFGPQRSEEDLKKEQEKAVTRLNEIWEGARFYARIDSAASKNAETKVPYNPEMAALLPVVRGKMLLMIEVNRAEDIENAIKWVESKKITNVVFTGVAEGWRVADKLAKAKISVITGPVIALPTRSSDRYDKAYANAGLMHKAGVKVALRTGDTENVRNLPFHAGFAAAYGLGKEQALRAITIIPAEIFGVADKLGSLEVGKNATLFASTGDALETRSQIKYLFIDGWQVPLDSRHIQLYNEFLKRSPGLDK</sequence>
<dbReference type="GO" id="GO:0016810">
    <property type="term" value="F:hydrolase activity, acting on carbon-nitrogen (but not peptide) bonds"/>
    <property type="evidence" value="ECO:0007669"/>
    <property type="project" value="InterPro"/>
</dbReference>
<dbReference type="Gene3D" id="3.20.20.140">
    <property type="entry name" value="Metal-dependent hydrolases"/>
    <property type="match status" value="1"/>
</dbReference>
<protein>
    <submittedName>
        <fullName evidence="2">Amidohydrolase</fullName>
    </submittedName>
</protein>
<keyword evidence="3" id="KW-1185">Reference proteome</keyword>
<proteinExistence type="predicted"/>
<dbReference type="Gene3D" id="2.30.40.10">
    <property type="entry name" value="Urease, subunit C, domain 1"/>
    <property type="match status" value="1"/>
</dbReference>
<dbReference type="InterPro" id="IPR051781">
    <property type="entry name" value="Metallo-dep_Hydrolase"/>
</dbReference>
<organism evidence="2 3">
    <name type="scientific">Haliscomenobacter hydrossis (strain ATCC 27775 / DSM 1100 / LMG 10767 / O)</name>
    <dbReference type="NCBI Taxonomy" id="760192"/>
    <lineage>
        <taxon>Bacteria</taxon>
        <taxon>Pseudomonadati</taxon>
        <taxon>Bacteroidota</taxon>
        <taxon>Saprospiria</taxon>
        <taxon>Saprospirales</taxon>
        <taxon>Haliscomenobacteraceae</taxon>
        <taxon>Haliscomenobacter</taxon>
    </lineage>
</organism>
<dbReference type="KEGG" id="hhy:Halhy_2375"/>
<evidence type="ECO:0000313" key="3">
    <source>
        <dbReference type="Proteomes" id="UP000008461"/>
    </source>
</evidence>
<evidence type="ECO:0000313" key="2">
    <source>
        <dbReference type="EMBL" id="AEE50251.1"/>
    </source>
</evidence>
<name>F4KVC5_HALH1</name>
<dbReference type="STRING" id="760192.Halhy_2375"/>
<dbReference type="InterPro" id="IPR006680">
    <property type="entry name" value="Amidohydro-rel"/>
</dbReference>
<reference key="2">
    <citation type="submission" date="2011-04" db="EMBL/GenBank/DDBJ databases">
        <title>Complete sequence of chromosome of Haliscomenobacter hydrossis DSM 1100.</title>
        <authorList>
            <consortium name="US DOE Joint Genome Institute (JGI-PGF)"/>
            <person name="Lucas S."/>
            <person name="Han J."/>
            <person name="Lapidus A."/>
            <person name="Bruce D."/>
            <person name="Goodwin L."/>
            <person name="Pitluck S."/>
            <person name="Peters L."/>
            <person name="Kyrpides N."/>
            <person name="Mavromatis K."/>
            <person name="Ivanova N."/>
            <person name="Ovchinnikova G."/>
            <person name="Pagani I."/>
            <person name="Daligault H."/>
            <person name="Detter J.C."/>
            <person name="Han C."/>
            <person name="Land M."/>
            <person name="Hauser L."/>
            <person name="Markowitz V."/>
            <person name="Cheng J.-F."/>
            <person name="Hugenholtz P."/>
            <person name="Woyke T."/>
            <person name="Wu D."/>
            <person name="Verbarg S."/>
            <person name="Frueling A."/>
            <person name="Brambilla E."/>
            <person name="Klenk H.-P."/>
            <person name="Eisen J.A."/>
        </authorList>
    </citation>
    <scope>NUCLEOTIDE SEQUENCE</scope>
    <source>
        <strain>DSM 1100</strain>
    </source>
</reference>
<dbReference type="SUPFAM" id="SSF51338">
    <property type="entry name" value="Composite domain of metallo-dependent hydrolases"/>
    <property type="match status" value="1"/>
</dbReference>
<dbReference type="RefSeq" id="WP_013764800.1">
    <property type="nucleotide sequence ID" value="NC_015510.1"/>
</dbReference>
<dbReference type="OrthoDB" id="9802793at2"/>
<dbReference type="PANTHER" id="PTHR43135:SF3">
    <property type="entry name" value="ALPHA-D-RIBOSE 1-METHYLPHOSPHONATE 5-TRIPHOSPHATE DIPHOSPHATASE"/>
    <property type="match status" value="1"/>
</dbReference>
<dbReference type="SUPFAM" id="SSF51556">
    <property type="entry name" value="Metallo-dependent hydrolases"/>
    <property type="match status" value="1"/>
</dbReference>
<accession>F4KVC5</accession>
<dbReference type="HOGENOM" id="CLU_046987_1_0_10"/>
<dbReference type="eggNOG" id="COG1228">
    <property type="taxonomic scope" value="Bacteria"/>
</dbReference>
<evidence type="ECO:0000259" key="1">
    <source>
        <dbReference type="Pfam" id="PF01979"/>
    </source>
</evidence>